<evidence type="ECO:0000313" key="3">
    <source>
        <dbReference type="Proteomes" id="UP001267407"/>
    </source>
</evidence>
<dbReference type="RefSeq" id="WP_310965904.1">
    <property type="nucleotide sequence ID" value="NZ_JAVMBO010000007.1"/>
</dbReference>
<keyword evidence="3" id="KW-1185">Reference proteome</keyword>
<evidence type="ECO:0008006" key="4">
    <source>
        <dbReference type="Google" id="ProtNLM"/>
    </source>
</evidence>
<name>A0ABU2HFA2_9GAMM</name>
<accession>A0ABU2HFA2</accession>
<gene>
    <name evidence="2" type="ORF">RKA07_06475</name>
</gene>
<dbReference type="EMBL" id="JAVMBO010000007">
    <property type="protein sequence ID" value="MDS1309753.1"/>
    <property type="molecule type" value="Genomic_DNA"/>
</dbReference>
<proteinExistence type="predicted"/>
<reference evidence="2" key="1">
    <citation type="submission" date="2023-09" db="EMBL/GenBank/DDBJ databases">
        <title>Marinobacter sediminicola sp. nov. and Marinobacter maritimum sp. nov., isolated from marine sediment.</title>
        <authorList>
            <person name="An J."/>
        </authorList>
    </citation>
    <scope>NUCLEOTIDE SEQUENCE</scope>
    <source>
        <strain evidence="2">F60267</strain>
    </source>
</reference>
<comment type="caution">
    <text evidence="2">The sequence shown here is derived from an EMBL/GenBank/DDBJ whole genome shotgun (WGS) entry which is preliminary data.</text>
</comment>
<dbReference type="Proteomes" id="UP001267407">
    <property type="component" value="Unassembled WGS sequence"/>
</dbReference>
<evidence type="ECO:0000256" key="1">
    <source>
        <dbReference type="SAM" id="MobiDB-lite"/>
    </source>
</evidence>
<protein>
    <recommendedName>
        <fullName evidence="4">General secretion pathway protein GspF</fullName>
    </recommendedName>
</protein>
<feature type="region of interest" description="Disordered" evidence="1">
    <location>
        <begin position="1"/>
        <end position="23"/>
    </location>
</feature>
<sequence length="522" mass="55369">MFIRKPLKRPLANGEPLFHNDHGRPRTRREFIAQGFRAGTATVVGTSMLGLFANPRTAAAELSEQIKAECGIGIAGAGKIPFICFDLAGGASIAGSNVLMGKSGGQMDFLSTAGYSKLGVPGNMLPNDPAFVNTELGLAFHSDSGFLRGIQQSTSMMTRMQINGAIIAARSENDTGNNPHNPMYGIHKAGANGSLLSLIGSQSTESGGNSMAPMNLINPEVRPTKIDRPSDAKGLVDVGDLTSILNQTDAVSVMEAVQRISDAKMNSVSTGLGSSAENEIRKLVRCGYAKSADIIDTYGDPTILDPGQDPEIVGNTGIFTEEEFRSNREFQKTASVMKLAVNGFAGAGTITMGGYDYHTGERATGERRDLLAGRCMGACLEYAARMNKPLMLYVFSDGSVSSNGTLDDSEDGRGKGVWTGDNQQTAASFFLVYNPGGRPSLYQDRNPTGIQTGFQIGFMRADASVETASSPAANNVNQLVQTVLLNYMQLNGDRGRFASTFVGHGLGNTASQDRLLAFNPLV</sequence>
<organism evidence="2 3">
    <name type="scientific">Marinobacter xiaoshiensis</name>
    <dbReference type="NCBI Taxonomy" id="3073652"/>
    <lineage>
        <taxon>Bacteria</taxon>
        <taxon>Pseudomonadati</taxon>
        <taxon>Pseudomonadota</taxon>
        <taxon>Gammaproteobacteria</taxon>
        <taxon>Pseudomonadales</taxon>
        <taxon>Marinobacteraceae</taxon>
        <taxon>Marinobacter</taxon>
    </lineage>
</organism>
<evidence type="ECO:0000313" key="2">
    <source>
        <dbReference type="EMBL" id="MDS1309753.1"/>
    </source>
</evidence>